<dbReference type="PANTHER" id="PTHR30026:SF20">
    <property type="entry name" value="OUTER MEMBRANE PROTEIN TOLC"/>
    <property type="match status" value="1"/>
</dbReference>
<dbReference type="InterPro" id="IPR003423">
    <property type="entry name" value="OMP_efflux"/>
</dbReference>
<reference evidence="7" key="1">
    <citation type="journal article" date="2014" name="Front. Microbiol.">
        <title>High frequency of phylogenetically diverse reductive dehalogenase-homologous genes in deep subseafloor sedimentary metagenomes.</title>
        <authorList>
            <person name="Kawai M."/>
            <person name="Futagami T."/>
            <person name="Toyoda A."/>
            <person name="Takaki Y."/>
            <person name="Nishi S."/>
            <person name="Hori S."/>
            <person name="Arai W."/>
            <person name="Tsubouchi T."/>
            <person name="Morono Y."/>
            <person name="Uchiyama I."/>
            <person name="Ito T."/>
            <person name="Fujiyama A."/>
            <person name="Inagaki F."/>
            <person name="Takami H."/>
        </authorList>
    </citation>
    <scope>NUCLEOTIDE SEQUENCE</scope>
    <source>
        <strain evidence="7">Expedition CK06-06</strain>
    </source>
</reference>
<evidence type="ECO:0000256" key="3">
    <source>
        <dbReference type="ARBA" id="ARBA00022452"/>
    </source>
</evidence>
<evidence type="ECO:0000256" key="6">
    <source>
        <dbReference type="ARBA" id="ARBA00023237"/>
    </source>
</evidence>
<dbReference type="SUPFAM" id="SSF56954">
    <property type="entry name" value="Outer membrane efflux proteins (OEP)"/>
    <property type="match status" value="1"/>
</dbReference>
<keyword evidence="2" id="KW-0813">Transport</keyword>
<comment type="subcellular location">
    <subcellularLocation>
        <location evidence="1">Cell outer membrane</location>
    </subcellularLocation>
</comment>
<dbReference type="GO" id="GO:0009279">
    <property type="term" value="C:cell outer membrane"/>
    <property type="evidence" value="ECO:0007669"/>
    <property type="project" value="UniProtKB-SubCell"/>
</dbReference>
<dbReference type="GO" id="GO:0015562">
    <property type="term" value="F:efflux transmembrane transporter activity"/>
    <property type="evidence" value="ECO:0007669"/>
    <property type="project" value="InterPro"/>
</dbReference>
<keyword evidence="5" id="KW-0472">Membrane</keyword>
<evidence type="ECO:0000256" key="4">
    <source>
        <dbReference type="ARBA" id="ARBA00022692"/>
    </source>
</evidence>
<evidence type="ECO:0000313" key="7">
    <source>
        <dbReference type="EMBL" id="GAH59874.1"/>
    </source>
</evidence>
<comment type="caution">
    <text evidence="7">The sequence shown here is derived from an EMBL/GenBank/DDBJ whole genome shotgun (WGS) entry which is preliminary data.</text>
</comment>
<evidence type="ECO:0000256" key="2">
    <source>
        <dbReference type="ARBA" id="ARBA00022448"/>
    </source>
</evidence>
<evidence type="ECO:0000256" key="1">
    <source>
        <dbReference type="ARBA" id="ARBA00004442"/>
    </source>
</evidence>
<organism evidence="7">
    <name type="scientific">marine sediment metagenome</name>
    <dbReference type="NCBI Taxonomy" id="412755"/>
    <lineage>
        <taxon>unclassified sequences</taxon>
        <taxon>metagenomes</taxon>
        <taxon>ecological metagenomes</taxon>
    </lineage>
</organism>
<dbReference type="InterPro" id="IPR051906">
    <property type="entry name" value="TolC-like"/>
</dbReference>
<name>X1I1B7_9ZZZZ</name>
<keyword evidence="4" id="KW-0812">Transmembrane</keyword>
<gene>
    <name evidence="7" type="ORF">S03H2_38925</name>
</gene>
<keyword evidence="6" id="KW-0998">Cell outer membrane</keyword>
<evidence type="ECO:0008006" key="8">
    <source>
        <dbReference type="Google" id="ProtNLM"/>
    </source>
</evidence>
<dbReference type="AlphaFoldDB" id="X1I1B7"/>
<sequence>MAFILIFIIGIAPTDTLELSLYQAIDYALQNNPGIEQLTLDTGTAQAMLDEARSAFYPSITASGYYAYISDVAVFELDSILIPMGQHENYNYQVSLQQVLFTWGKIYNAYKISDLGKDIAQLDLVRKKQDVRYSVTDAFYGILILKEIVTLSRESLVQLERHAKSVETRYRAGLVPQFELLRAQVQVANVKPQLIKAENGLKLAREGFKMLMGLPLHQEFKLTGELQMADE</sequence>
<feature type="non-terminal residue" evidence="7">
    <location>
        <position position="231"/>
    </location>
</feature>
<evidence type="ECO:0000256" key="5">
    <source>
        <dbReference type="ARBA" id="ARBA00023136"/>
    </source>
</evidence>
<dbReference type="EMBL" id="BARU01024030">
    <property type="protein sequence ID" value="GAH59874.1"/>
    <property type="molecule type" value="Genomic_DNA"/>
</dbReference>
<dbReference type="Gene3D" id="1.20.1600.10">
    <property type="entry name" value="Outer membrane efflux proteins (OEP)"/>
    <property type="match status" value="1"/>
</dbReference>
<proteinExistence type="predicted"/>
<dbReference type="PANTHER" id="PTHR30026">
    <property type="entry name" value="OUTER MEMBRANE PROTEIN TOLC"/>
    <property type="match status" value="1"/>
</dbReference>
<dbReference type="Pfam" id="PF02321">
    <property type="entry name" value="OEP"/>
    <property type="match status" value="1"/>
</dbReference>
<dbReference type="GO" id="GO:0015288">
    <property type="term" value="F:porin activity"/>
    <property type="evidence" value="ECO:0007669"/>
    <property type="project" value="TreeGrafter"/>
</dbReference>
<dbReference type="GO" id="GO:1990281">
    <property type="term" value="C:efflux pump complex"/>
    <property type="evidence" value="ECO:0007669"/>
    <property type="project" value="TreeGrafter"/>
</dbReference>
<keyword evidence="3" id="KW-1134">Transmembrane beta strand</keyword>
<protein>
    <recommendedName>
        <fullName evidence="8">Outer membrane efflux protein</fullName>
    </recommendedName>
</protein>
<accession>X1I1B7</accession>